<protein>
    <submittedName>
        <fullName evidence="8">Uncharacterized protein</fullName>
    </submittedName>
</protein>
<keyword evidence="3" id="KW-0203">Cytokinin biosynthesis</keyword>
<comment type="caution">
    <text evidence="8">The sequence shown here is derived from an EMBL/GenBank/DDBJ whole genome shotgun (WGS) entry which is preliminary data.</text>
</comment>
<keyword evidence="4" id="KW-0932">Cytokinin signaling pathway</keyword>
<comment type="similarity">
    <text evidence="6">Belongs to the SOFL plant protein family.</text>
</comment>
<comment type="subcellular location">
    <subcellularLocation>
        <location evidence="1">Cytoplasm</location>
    </subcellularLocation>
</comment>
<feature type="compositionally biased region" description="Polar residues" evidence="7">
    <location>
        <begin position="97"/>
        <end position="108"/>
    </location>
</feature>
<dbReference type="GO" id="GO:0009691">
    <property type="term" value="P:cytokinin biosynthetic process"/>
    <property type="evidence" value="ECO:0007669"/>
    <property type="project" value="UniProtKB-KW"/>
</dbReference>
<feature type="region of interest" description="Disordered" evidence="7">
    <location>
        <begin position="29"/>
        <end position="67"/>
    </location>
</feature>
<dbReference type="EMBL" id="JAYMYQ010000002">
    <property type="protein sequence ID" value="KAK7351579.1"/>
    <property type="molecule type" value="Genomic_DNA"/>
</dbReference>
<evidence type="ECO:0000313" key="9">
    <source>
        <dbReference type="Proteomes" id="UP001367508"/>
    </source>
</evidence>
<organism evidence="8 9">
    <name type="scientific">Canavalia gladiata</name>
    <name type="common">Sword bean</name>
    <name type="synonym">Dolichos gladiatus</name>
    <dbReference type="NCBI Taxonomy" id="3824"/>
    <lineage>
        <taxon>Eukaryota</taxon>
        <taxon>Viridiplantae</taxon>
        <taxon>Streptophyta</taxon>
        <taxon>Embryophyta</taxon>
        <taxon>Tracheophyta</taxon>
        <taxon>Spermatophyta</taxon>
        <taxon>Magnoliopsida</taxon>
        <taxon>eudicotyledons</taxon>
        <taxon>Gunneridae</taxon>
        <taxon>Pentapetalae</taxon>
        <taxon>rosids</taxon>
        <taxon>fabids</taxon>
        <taxon>Fabales</taxon>
        <taxon>Fabaceae</taxon>
        <taxon>Papilionoideae</taxon>
        <taxon>50 kb inversion clade</taxon>
        <taxon>NPAAA clade</taxon>
        <taxon>indigoferoid/millettioid clade</taxon>
        <taxon>Phaseoleae</taxon>
        <taxon>Canavalia</taxon>
    </lineage>
</organism>
<evidence type="ECO:0000256" key="7">
    <source>
        <dbReference type="SAM" id="MobiDB-lite"/>
    </source>
</evidence>
<proteinExistence type="inferred from homology"/>
<evidence type="ECO:0000256" key="3">
    <source>
        <dbReference type="ARBA" id="ARBA00022712"/>
    </source>
</evidence>
<dbReference type="Proteomes" id="UP001367508">
    <property type="component" value="Unassembled WGS sequence"/>
</dbReference>
<evidence type="ECO:0000256" key="1">
    <source>
        <dbReference type="ARBA" id="ARBA00004496"/>
    </source>
</evidence>
<dbReference type="GO" id="GO:0009736">
    <property type="term" value="P:cytokinin-activated signaling pathway"/>
    <property type="evidence" value="ECO:0007669"/>
    <property type="project" value="UniProtKB-KW"/>
</dbReference>
<evidence type="ECO:0000256" key="5">
    <source>
        <dbReference type="ARBA" id="ARBA00023242"/>
    </source>
</evidence>
<dbReference type="PANTHER" id="PTHR33347">
    <property type="entry name" value="OSJNBA0091C07.3 PROTEIN"/>
    <property type="match status" value="1"/>
</dbReference>
<evidence type="ECO:0000256" key="2">
    <source>
        <dbReference type="ARBA" id="ARBA00022490"/>
    </source>
</evidence>
<keyword evidence="9" id="KW-1185">Reference proteome</keyword>
<accession>A0AAN9MEZ4</accession>
<evidence type="ECO:0000256" key="6">
    <source>
        <dbReference type="ARBA" id="ARBA00024199"/>
    </source>
</evidence>
<keyword evidence="5" id="KW-0539">Nucleus</keyword>
<feature type="region of interest" description="Disordered" evidence="7">
    <location>
        <begin position="83"/>
        <end position="110"/>
    </location>
</feature>
<dbReference type="PANTHER" id="PTHR33347:SF34">
    <property type="entry name" value="PROTEIN SOB FIVE-LIKE 6"/>
    <property type="match status" value="1"/>
</dbReference>
<evidence type="ECO:0000256" key="4">
    <source>
        <dbReference type="ARBA" id="ARBA00022864"/>
    </source>
</evidence>
<keyword evidence="2" id="KW-0963">Cytoplasm</keyword>
<reference evidence="8 9" key="1">
    <citation type="submission" date="2024-01" db="EMBL/GenBank/DDBJ databases">
        <title>The genomes of 5 underutilized Papilionoideae crops provide insights into root nodulation and disease resistanc.</title>
        <authorList>
            <person name="Jiang F."/>
        </authorList>
    </citation>
    <scope>NUCLEOTIDE SEQUENCE [LARGE SCALE GENOMIC DNA]</scope>
    <source>
        <strain evidence="8">LVBAO_FW01</strain>
        <tissue evidence="8">Leaves</tissue>
    </source>
</reference>
<evidence type="ECO:0000313" key="8">
    <source>
        <dbReference type="EMBL" id="KAK7351579.1"/>
    </source>
</evidence>
<gene>
    <name evidence="8" type="ORF">VNO77_11137</name>
</gene>
<dbReference type="GO" id="GO:0005737">
    <property type="term" value="C:cytoplasm"/>
    <property type="evidence" value="ECO:0007669"/>
    <property type="project" value="UniProtKB-SubCell"/>
</dbReference>
<feature type="compositionally biased region" description="Acidic residues" evidence="7">
    <location>
        <begin position="37"/>
        <end position="46"/>
    </location>
</feature>
<name>A0AAN9MEZ4_CANGL</name>
<dbReference type="InterPro" id="IPR044670">
    <property type="entry name" value="SOFL"/>
</dbReference>
<sequence>MDISNSQFNAASESGWTHYLDQSSFSEDYFQRRGGMEEEEEEEEDLSMVSDASSGPPHYHEEDDQPYCVNWYPSTSQCTKESKKKKKVKECSKTQQSSPLDDTASSPVLNIPKASHNANVMSYKKVSFSGNGAVENALDISQCFSATRIKRKPKFQKHFSFFEHPLRGKQASEEPGDPLSCTLCYYVCVPQQRLQGHKLTCVSQLLDIYLLISGRQVWLEVRKDGNGSGKCGPLFFVSTTRVQGFPKLAFAAIETAR</sequence>
<dbReference type="AlphaFoldDB" id="A0AAN9MEZ4"/>